<feature type="domain" description="HTH myb-type" evidence="11">
    <location>
        <begin position="519"/>
        <end position="565"/>
    </location>
</feature>
<evidence type="ECO:0000259" key="10">
    <source>
        <dbReference type="PROSITE" id="PS50090"/>
    </source>
</evidence>
<dbReference type="Gene3D" id="1.10.10.60">
    <property type="entry name" value="Homeodomain-like"/>
    <property type="match status" value="2"/>
</dbReference>
<feature type="domain" description="Myb-like" evidence="10">
    <location>
        <begin position="519"/>
        <end position="565"/>
    </location>
</feature>
<dbReference type="InterPro" id="IPR016266">
    <property type="entry name" value="POLE2"/>
</dbReference>
<evidence type="ECO:0000259" key="11">
    <source>
        <dbReference type="PROSITE" id="PS51294"/>
    </source>
</evidence>
<dbReference type="GO" id="GO:0003677">
    <property type="term" value="F:DNA binding"/>
    <property type="evidence" value="ECO:0007669"/>
    <property type="project" value="UniProtKB-KW"/>
</dbReference>
<dbReference type="FunFam" id="1.10.10.60:FF:000060">
    <property type="entry name" value="MYB transcription factor"/>
    <property type="match status" value="1"/>
</dbReference>
<dbReference type="GO" id="GO:0031981">
    <property type="term" value="C:nuclear lumen"/>
    <property type="evidence" value="ECO:0007669"/>
    <property type="project" value="UniProtKB-ARBA"/>
</dbReference>
<reference evidence="13" key="1">
    <citation type="submission" date="2024-07" db="EMBL/GenBank/DDBJ databases">
        <title>Two chromosome-level genome assemblies of Korean endemic species Abeliophyllum distichum and Forsythia ovata (Oleaceae).</title>
        <authorList>
            <person name="Jang H."/>
        </authorList>
    </citation>
    <scope>NUCLEOTIDE SEQUENCE [LARGE SCALE GENOMIC DNA]</scope>
</reference>
<dbReference type="AlphaFoldDB" id="A0ABD1VQM3"/>
<evidence type="ECO:0000256" key="9">
    <source>
        <dbReference type="ARBA" id="ARBA00032930"/>
    </source>
</evidence>
<evidence type="ECO:0000313" key="12">
    <source>
        <dbReference type="EMBL" id="KAL2539664.1"/>
    </source>
</evidence>
<keyword evidence="6" id="KW-0238">DNA-binding</keyword>
<evidence type="ECO:0000256" key="3">
    <source>
        <dbReference type="ARBA" id="ARBA00022705"/>
    </source>
</evidence>
<organism evidence="12 13">
    <name type="scientific">Abeliophyllum distichum</name>
    <dbReference type="NCBI Taxonomy" id="126358"/>
    <lineage>
        <taxon>Eukaryota</taxon>
        <taxon>Viridiplantae</taxon>
        <taxon>Streptophyta</taxon>
        <taxon>Embryophyta</taxon>
        <taxon>Tracheophyta</taxon>
        <taxon>Spermatophyta</taxon>
        <taxon>Magnoliopsida</taxon>
        <taxon>eudicotyledons</taxon>
        <taxon>Gunneridae</taxon>
        <taxon>Pentapetalae</taxon>
        <taxon>asterids</taxon>
        <taxon>lamiids</taxon>
        <taxon>Lamiales</taxon>
        <taxon>Oleaceae</taxon>
        <taxon>Forsythieae</taxon>
        <taxon>Abeliophyllum</taxon>
    </lineage>
</organism>
<name>A0ABD1VQM3_9LAMI</name>
<keyword evidence="13" id="KW-1185">Reference proteome</keyword>
<comment type="similarity">
    <text evidence="2">Belongs to the DNA polymerase epsilon subunit B family.</text>
</comment>
<dbReference type="GO" id="GO:0005694">
    <property type="term" value="C:chromosome"/>
    <property type="evidence" value="ECO:0007669"/>
    <property type="project" value="UniProtKB-ARBA"/>
</dbReference>
<dbReference type="InterPro" id="IPR018247">
    <property type="entry name" value="EF_Hand_1_Ca_BS"/>
</dbReference>
<evidence type="ECO:0000313" key="13">
    <source>
        <dbReference type="Proteomes" id="UP001604336"/>
    </source>
</evidence>
<dbReference type="InterPro" id="IPR001005">
    <property type="entry name" value="SANT/Myb"/>
</dbReference>
<dbReference type="PROSITE" id="PS50090">
    <property type="entry name" value="MYB_LIKE"/>
    <property type="match status" value="2"/>
</dbReference>
<dbReference type="InterPro" id="IPR017930">
    <property type="entry name" value="Myb_dom"/>
</dbReference>
<feature type="domain" description="HTH myb-type" evidence="11">
    <location>
        <begin position="566"/>
        <end position="620"/>
    </location>
</feature>
<evidence type="ECO:0000256" key="1">
    <source>
        <dbReference type="ARBA" id="ARBA00004123"/>
    </source>
</evidence>
<evidence type="ECO:0000256" key="2">
    <source>
        <dbReference type="ARBA" id="ARBA00009560"/>
    </source>
</evidence>
<dbReference type="Gene3D" id="1.10.8.60">
    <property type="match status" value="1"/>
</dbReference>
<keyword evidence="8" id="KW-0539">Nucleus</keyword>
<dbReference type="Proteomes" id="UP001604336">
    <property type="component" value="Unassembled WGS sequence"/>
</dbReference>
<evidence type="ECO:0000256" key="8">
    <source>
        <dbReference type="ARBA" id="ARBA00023242"/>
    </source>
</evidence>
<dbReference type="PROSITE" id="PS51294">
    <property type="entry name" value="HTH_MYB"/>
    <property type="match status" value="2"/>
</dbReference>
<keyword evidence="5" id="KW-0805">Transcription regulation</keyword>
<feature type="domain" description="Myb-like" evidence="10">
    <location>
        <begin position="566"/>
        <end position="616"/>
    </location>
</feature>
<dbReference type="PANTHER" id="PTHR12708">
    <property type="entry name" value="DNA POLYMERASE EPSILON SUBUNIT B"/>
    <property type="match status" value="1"/>
</dbReference>
<comment type="caution">
    <text evidence="12">The sequence shown here is derived from an EMBL/GenBank/DDBJ whole genome shotgun (WGS) entry which is preliminary data.</text>
</comment>
<protein>
    <recommendedName>
        <fullName evidence="9">DNA polymerase II subunit 2</fullName>
    </recommendedName>
</protein>
<keyword evidence="4" id="KW-0677">Repeat</keyword>
<dbReference type="EMBL" id="JBFOLK010000001">
    <property type="protein sequence ID" value="KAL2539664.1"/>
    <property type="molecule type" value="Genomic_DNA"/>
</dbReference>
<comment type="subcellular location">
    <subcellularLocation>
        <location evidence="1">Nucleus</location>
    </subcellularLocation>
</comment>
<dbReference type="Pfam" id="PF04042">
    <property type="entry name" value="DNA_pol_E_B"/>
    <property type="match status" value="1"/>
</dbReference>
<accession>A0ABD1VQM3</accession>
<dbReference type="SUPFAM" id="SSF46689">
    <property type="entry name" value="Homeodomain-like"/>
    <property type="match status" value="1"/>
</dbReference>
<dbReference type="PROSITE" id="PS00018">
    <property type="entry name" value="EF_HAND_1"/>
    <property type="match status" value="1"/>
</dbReference>
<dbReference type="GO" id="GO:0006260">
    <property type="term" value="P:DNA replication"/>
    <property type="evidence" value="ECO:0007669"/>
    <property type="project" value="UniProtKB-KW"/>
</dbReference>
<dbReference type="InterPro" id="IPR007185">
    <property type="entry name" value="DNA_pol_a/d/e_bsu"/>
</dbReference>
<dbReference type="PANTHER" id="PTHR12708:SF0">
    <property type="entry name" value="DNA POLYMERASE EPSILON SUBUNIT 2"/>
    <property type="match status" value="1"/>
</dbReference>
<evidence type="ECO:0000256" key="6">
    <source>
        <dbReference type="ARBA" id="ARBA00023125"/>
    </source>
</evidence>
<dbReference type="Pfam" id="PF13921">
    <property type="entry name" value="Myb_DNA-bind_6"/>
    <property type="match status" value="1"/>
</dbReference>
<sequence length="744" mass="85242">MSGAMRNKVQRKFKMRGYTLKVEALSEILSFVSRFPEAEDEALDLLLDELHHRSLKSSILDKESVHQVVSLLQEAEAAVEESPTSSGYDSAASALRIIDAFDCPKFRYDPIKKIFHEHTGKLPIHGDASAKATLYRDRFLSLFQRLSRDPHFSRPVFDTDISEYGSCQISAIQSLVGQSGKRWVMGLISQLEDGHFYLEDLTAAHRTTTGFFSENTIVLAEGEMLLTGVFQVKTCGFPPLEDREKSVALFSGIDYFGGGSLTKEETLETGAVKDMFVVLSDVWLDNEETMANLETVLSGYENEEVVPSLFAFMGNFCSHPCNLSFNAYSSLRSQFGKLGQMIASHQRLKEFSRFLFIPGPDDVGPSTVLPRCPLPKYITEELQKYIPNSIFSSNPCRIKFYSQEIVFFRQDMLYRMRRACLMPPSTEETSDPFEHLVATITHQSHLCPLPLSVQPIIWNYDHCLHLYPTPHTIVLGDRSEQKAFKYTGITCFNPGSFSNDSTFVAYRPCSREVELSAFRGHWRPAEDQKLRELVERYGPHNWNAIAEKLQGRSGKSCRLRWFNQLDPRINRNPFTEEEEERLLACHRIHGNRWAIIARHFPGRTDNAVKNHWHVIMARKCRERSKIYAKRANSQALDCDQESSSKLCFNPLYVDKYSKRFDHCPQTFNLQPIYWKELHSDTLIRHMKIDQDKSQAVEFYDFLQVNTESNKSEVIDHARKDDDIEVEQQKNGAPFIDFLSIGGSS</sequence>
<evidence type="ECO:0000256" key="4">
    <source>
        <dbReference type="ARBA" id="ARBA00022737"/>
    </source>
</evidence>
<dbReference type="InterPro" id="IPR009057">
    <property type="entry name" value="Homeodomain-like_sf"/>
</dbReference>
<proteinExistence type="inferred from homology"/>
<evidence type="ECO:0000256" key="7">
    <source>
        <dbReference type="ARBA" id="ARBA00023163"/>
    </source>
</evidence>
<evidence type="ECO:0000256" key="5">
    <source>
        <dbReference type="ARBA" id="ARBA00023015"/>
    </source>
</evidence>
<keyword evidence="3" id="KW-0235">DNA replication</keyword>
<dbReference type="CDD" id="cd00167">
    <property type="entry name" value="SANT"/>
    <property type="match status" value="2"/>
</dbReference>
<gene>
    <name evidence="12" type="ORF">Adt_00642</name>
</gene>
<dbReference type="FunFam" id="1.10.10.60:FF:000356">
    <property type="entry name" value="MYB transcription factor"/>
    <property type="match status" value="1"/>
</dbReference>
<keyword evidence="7" id="KW-0804">Transcription</keyword>
<dbReference type="SMART" id="SM00717">
    <property type="entry name" value="SANT"/>
    <property type="match status" value="2"/>
</dbReference>